<dbReference type="GeneTree" id="ENSGT00940000174943"/>
<evidence type="ECO:0000313" key="5">
    <source>
        <dbReference type="Ensembl" id="ENSPNAP00000001081.1"/>
    </source>
</evidence>
<dbReference type="PANTHER" id="PTHR47388">
    <property type="entry name" value="TUMOR NECROSIS FACTOR RECEPTOR SUPERFAMILY MEMBER 18"/>
    <property type="match status" value="1"/>
</dbReference>
<feature type="domain" description="TNFR-Cys" evidence="4">
    <location>
        <begin position="25"/>
        <end position="55"/>
    </location>
</feature>
<reference evidence="5 6" key="1">
    <citation type="submission" date="2020-10" db="EMBL/GenBank/DDBJ databases">
        <title>Pygocentrus nattereri (red-bellied piranha) genome, fPygNat1, primary haplotype.</title>
        <authorList>
            <person name="Myers G."/>
            <person name="Meyer A."/>
            <person name="Karagic N."/>
            <person name="Pippel M."/>
            <person name="Winkler S."/>
            <person name="Tracey A."/>
            <person name="Wood J."/>
            <person name="Formenti G."/>
            <person name="Howe K."/>
            <person name="Fedrigo O."/>
            <person name="Jarvis E.D."/>
        </authorList>
    </citation>
    <scope>NUCLEOTIDE SEQUENCE [LARGE SCALE GENOMIC DNA]</scope>
</reference>
<protein>
    <recommendedName>
        <fullName evidence="4">TNFR-Cys domain-containing protein</fullName>
    </recommendedName>
</protein>
<feature type="region of interest" description="Disordered" evidence="1">
    <location>
        <begin position="213"/>
        <end position="234"/>
    </location>
</feature>
<dbReference type="STRING" id="42514.ENSPNAP00000001081"/>
<evidence type="ECO:0000313" key="6">
    <source>
        <dbReference type="Proteomes" id="UP001501920"/>
    </source>
</evidence>
<dbReference type="Ensembl" id="ENSPNAT00000012770.2">
    <property type="protein sequence ID" value="ENSPNAP00000001081.1"/>
    <property type="gene ID" value="ENSPNAG00000007944.2"/>
</dbReference>
<dbReference type="GO" id="GO:0009897">
    <property type="term" value="C:external side of plasma membrane"/>
    <property type="evidence" value="ECO:0007669"/>
    <property type="project" value="TreeGrafter"/>
</dbReference>
<dbReference type="CTD" id="8784"/>
<dbReference type="InterPro" id="IPR053107">
    <property type="entry name" value="TNFRSF18"/>
</dbReference>
<dbReference type="RefSeq" id="XP_017547271.1">
    <property type="nucleotide sequence ID" value="XM_017691782.1"/>
</dbReference>
<feature type="chain" id="PRO_5017179939" description="TNFR-Cys domain-containing protein" evidence="3">
    <location>
        <begin position="23"/>
        <end position="234"/>
    </location>
</feature>
<evidence type="ECO:0000256" key="3">
    <source>
        <dbReference type="SAM" id="SignalP"/>
    </source>
</evidence>
<dbReference type="AlphaFoldDB" id="A0A3B4BRG5"/>
<organism evidence="5 6">
    <name type="scientific">Pygocentrus nattereri</name>
    <name type="common">Red-bellied piranha</name>
    <dbReference type="NCBI Taxonomy" id="42514"/>
    <lineage>
        <taxon>Eukaryota</taxon>
        <taxon>Metazoa</taxon>
        <taxon>Chordata</taxon>
        <taxon>Craniata</taxon>
        <taxon>Vertebrata</taxon>
        <taxon>Euteleostomi</taxon>
        <taxon>Actinopterygii</taxon>
        <taxon>Neopterygii</taxon>
        <taxon>Teleostei</taxon>
        <taxon>Ostariophysi</taxon>
        <taxon>Characiformes</taxon>
        <taxon>Characoidei</taxon>
        <taxon>Pygocentrus</taxon>
    </lineage>
</organism>
<dbReference type="Gene3D" id="2.10.50.10">
    <property type="entry name" value="Tumor Necrosis Factor Receptor, subunit A, domain 2"/>
    <property type="match status" value="1"/>
</dbReference>
<feature type="domain" description="TNFR-Cys" evidence="4">
    <location>
        <begin position="110"/>
        <end position="148"/>
    </location>
</feature>
<sequence length="234" mass="26213">MDSAKLGLKLFAVGCFFSMCLAVDCNWKTHYEYRGNCCLACPAGKYHKEPCTSHCEDCPETATNTRCACSDNPLCSDDRCSECEPRPRCQRGEELRRTGAFSFTYVCEPCQDNMYSDAEDSMCEPIVNCRKLGLGELFPGNRTHNARCGWQDSDQLTHKVIIVCLAINGVICLVLLINACLQRSTDKRKKYKRRSTARTLVVPSEECTCKLSKEEMGDECDSDVSDISTSKDEV</sequence>
<proteinExistence type="predicted"/>
<evidence type="ECO:0000259" key="4">
    <source>
        <dbReference type="SMART" id="SM00208"/>
    </source>
</evidence>
<keyword evidence="2" id="KW-0472">Membrane</keyword>
<reference evidence="5" key="3">
    <citation type="submission" date="2025-09" db="UniProtKB">
        <authorList>
            <consortium name="Ensembl"/>
        </authorList>
    </citation>
    <scope>IDENTIFICATION</scope>
</reference>
<feature type="transmembrane region" description="Helical" evidence="2">
    <location>
        <begin position="160"/>
        <end position="181"/>
    </location>
</feature>
<dbReference type="PANTHER" id="PTHR47388:SF1">
    <property type="entry name" value="TUMOR NECROSIS FACTOR RECEPTOR SUPERFAMILY MEMBER 18"/>
    <property type="match status" value="1"/>
</dbReference>
<reference evidence="5" key="2">
    <citation type="submission" date="2025-08" db="UniProtKB">
        <authorList>
            <consortium name="Ensembl"/>
        </authorList>
    </citation>
    <scope>IDENTIFICATION</scope>
</reference>
<dbReference type="GeneID" id="108424037"/>
<keyword evidence="3" id="KW-0732">Signal</keyword>
<dbReference type="OMA" id="RTHNARC"/>
<dbReference type="GO" id="GO:0045785">
    <property type="term" value="P:positive regulation of cell adhesion"/>
    <property type="evidence" value="ECO:0007669"/>
    <property type="project" value="TreeGrafter"/>
</dbReference>
<accession>A0A3B4BRG5</accession>
<feature type="signal peptide" evidence="3">
    <location>
        <begin position="1"/>
        <end position="22"/>
    </location>
</feature>
<dbReference type="SMART" id="SM00208">
    <property type="entry name" value="TNFR"/>
    <property type="match status" value="2"/>
</dbReference>
<evidence type="ECO:0000256" key="2">
    <source>
        <dbReference type="SAM" id="Phobius"/>
    </source>
</evidence>
<name>A0A3B4BRG5_PYGNA</name>
<dbReference type="Proteomes" id="UP001501920">
    <property type="component" value="Chromosome 26"/>
</dbReference>
<keyword evidence="6" id="KW-1185">Reference proteome</keyword>
<gene>
    <name evidence="5" type="primary">TNFRSF18</name>
</gene>
<evidence type="ECO:0000256" key="1">
    <source>
        <dbReference type="SAM" id="MobiDB-lite"/>
    </source>
</evidence>
<dbReference type="InterPro" id="IPR001368">
    <property type="entry name" value="TNFR/NGFR_Cys_rich_reg"/>
</dbReference>
<keyword evidence="2" id="KW-0812">Transmembrane</keyword>
<keyword evidence="2" id="KW-1133">Transmembrane helix</keyword>
<dbReference type="OrthoDB" id="9374769at2759"/>